<sequence>MRLFVAVVLLVSMALFSAARGEERIALIVANPAYEGSQAIANAQASAERVVASLQSIGLVTDGGTEDVTPGLATVGTLSSAVVALDRTVLENRTGPAVHNSHQAQGGMTCAWCLQRRIPPLLGLDTCALTLSS</sequence>
<feature type="signal peptide" evidence="1">
    <location>
        <begin position="1"/>
        <end position="21"/>
    </location>
</feature>
<dbReference type="EMBL" id="JAMYQB010000023">
    <property type="protein sequence ID" value="MER9407250.1"/>
    <property type="molecule type" value="Genomic_DNA"/>
</dbReference>
<keyword evidence="1" id="KW-0732">Signal</keyword>
<gene>
    <name evidence="2" type="ORF">NKI36_24775</name>
</gene>
<feature type="chain" id="PRO_5046751029" evidence="1">
    <location>
        <begin position="22"/>
        <end position="133"/>
    </location>
</feature>
<accession>A0ABV1Z5M7</accession>
<evidence type="ECO:0000313" key="3">
    <source>
        <dbReference type="Proteomes" id="UP001433071"/>
    </source>
</evidence>
<keyword evidence="3" id="KW-1185">Reference proteome</keyword>
<evidence type="ECO:0000256" key="1">
    <source>
        <dbReference type="SAM" id="SignalP"/>
    </source>
</evidence>
<evidence type="ECO:0000313" key="2">
    <source>
        <dbReference type="EMBL" id="MER9407250.1"/>
    </source>
</evidence>
<dbReference type="Proteomes" id="UP001433071">
    <property type="component" value="Unassembled WGS sequence"/>
</dbReference>
<protein>
    <submittedName>
        <fullName evidence="2">Uncharacterized protein</fullName>
    </submittedName>
</protein>
<proteinExistence type="predicted"/>
<dbReference type="RefSeq" id="WP_352560976.1">
    <property type="nucleotide sequence ID" value="NZ_JAMYQB010000023.1"/>
</dbReference>
<comment type="caution">
    <text evidence="2">The sequence shown here is derived from an EMBL/GenBank/DDBJ whole genome shotgun (WGS) entry which is preliminary data.</text>
</comment>
<reference evidence="2 3" key="1">
    <citation type="journal article" date="2024" name="Proc. Natl. Acad. Sci. U.S.A.">
        <title>The evolutionary genomics of adaptation to stress in wild rhizobium bacteria.</title>
        <authorList>
            <person name="Kehlet-Delgado H."/>
            <person name="Montoya A.P."/>
            <person name="Jensen K.T."/>
            <person name="Wendlandt C.E."/>
            <person name="Dexheimer C."/>
            <person name="Roberts M."/>
            <person name="Torres Martinez L."/>
            <person name="Friesen M.L."/>
            <person name="Griffitts J.S."/>
            <person name="Porter S.S."/>
        </authorList>
    </citation>
    <scope>NUCLEOTIDE SEQUENCE [LARGE SCALE GENOMIC DNA]</scope>
    <source>
        <strain evidence="2 3">M0641</strain>
    </source>
</reference>
<organism evidence="2 3">
    <name type="scientific">Mesorhizobium caraganae</name>
    <dbReference type="NCBI Taxonomy" id="483206"/>
    <lineage>
        <taxon>Bacteria</taxon>
        <taxon>Pseudomonadati</taxon>
        <taxon>Pseudomonadota</taxon>
        <taxon>Alphaproteobacteria</taxon>
        <taxon>Hyphomicrobiales</taxon>
        <taxon>Phyllobacteriaceae</taxon>
        <taxon>Mesorhizobium</taxon>
    </lineage>
</organism>
<name>A0ABV1Z5M7_9HYPH</name>